<protein>
    <submittedName>
        <fullName evidence="1">Uncharacterized protein</fullName>
    </submittedName>
</protein>
<dbReference type="EMBL" id="CP050298">
    <property type="protein sequence ID" value="QND61814.1"/>
    <property type="molecule type" value="Genomic_DNA"/>
</dbReference>
<sequence>MKHWDRRPIEVRNLFNPAFCGLVLYRAMATFQEIDDRGMPFSMSLLILPLTLQRQSREVIQRGNKNFLLKVIADHPELQVDFGQRCIDIFPFTLEALGVLNSVGTMSVQSEGRLIVVGDGVKKTVTGTEESKATQRAAAFLGKQFARIGHSSTIYSTMGIRP</sequence>
<evidence type="ECO:0000313" key="1">
    <source>
        <dbReference type="EMBL" id="QND61814.1"/>
    </source>
</evidence>
<organism evidence="1 2">
    <name type="scientific">Mesorhizobium huakuii</name>
    <dbReference type="NCBI Taxonomy" id="28104"/>
    <lineage>
        <taxon>Bacteria</taxon>
        <taxon>Pseudomonadati</taxon>
        <taxon>Pseudomonadota</taxon>
        <taxon>Alphaproteobacteria</taxon>
        <taxon>Hyphomicrobiales</taxon>
        <taxon>Phyllobacteriaceae</taxon>
        <taxon>Mesorhizobium</taxon>
    </lineage>
</organism>
<gene>
    <name evidence="1" type="ORF">HB778_37070</name>
</gene>
<evidence type="ECO:0000313" key="2">
    <source>
        <dbReference type="Proteomes" id="UP000515465"/>
    </source>
</evidence>
<keyword evidence="1" id="KW-0614">Plasmid</keyword>
<dbReference type="Proteomes" id="UP000515465">
    <property type="component" value="Plasmid p_3"/>
</dbReference>
<reference evidence="2" key="1">
    <citation type="journal article" date="2020" name="Mol. Plant Microbe">
        <title>Rhizobial microsymbionts of the narrowly endemic Oxytropis species growing in Kamchatka are characterized by significant genetic diversity and possess a set of genes that are associated with T3SS and T6SS secretion systems and can affect the development of symbiosis.</title>
        <authorList>
            <person name="Safronova V."/>
            <person name="Guro P."/>
            <person name="Sazanova A."/>
            <person name="Kuznetsova I."/>
            <person name="Belimov A."/>
            <person name="Yakubov V."/>
            <person name="Chirak E."/>
            <person name="Afonin A."/>
            <person name="Gogolev Y."/>
            <person name="Andronov E."/>
            <person name="Tikhonovich I."/>
        </authorList>
    </citation>
    <scope>NUCLEOTIDE SEQUENCE [LARGE SCALE GENOMIC DNA]</scope>
    <source>
        <strain evidence="2">583</strain>
        <plasmid evidence="2">p_3</plasmid>
    </source>
</reference>
<dbReference type="Pfam" id="PF20131">
    <property type="entry name" value="MC3"/>
    <property type="match status" value="1"/>
</dbReference>
<name>A0A7G6T4Y2_9HYPH</name>
<dbReference type="AlphaFoldDB" id="A0A7G6T4Y2"/>
<dbReference type="InterPro" id="IPR045390">
    <property type="entry name" value="ABC-3C_MC3"/>
</dbReference>
<proteinExistence type="predicted"/>
<accession>A0A7G6T4Y2</accession>
<geneLocation type="plasmid" evidence="1 2">
    <name>p_3</name>
</geneLocation>
<dbReference type="RefSeq" id="WP_183454998.1">
    <property type="nucleotide sequence ID" value="NZ_CP050298.1"/>
</dbReference>